<dbReference type="EMBL" id="QFGA01000002">
    <property type="protein sequence ID" value="TEB05430.1"/>
    <property type="molecule type" value="Genomic_DNA"/>
</dbReference>
<evidence type="ECO:0000313" key="4">
    <source>
        <dbReference type="EMBL" id="TEB05430.1"/>
    </source>
</evidence>
<evidence type="ECO:0000256" key="1">
    <source>
        <dbReference type="ARBA" id="ARBA00024322"/>
    </source>
</evidence>
<dbReference type="InterPro" id="IPR000249">
    <property type="entry name" value="BMC_dom"/>
</dbReference>
<protein>
    <submittedName>
        <fullName evidence="4">BMC domain protein</fullName>
    </submittedName>
</protein>
<dbReference type="SMART" id="SM00877">
    <property type="entry name" value="BMC"/>
    <property type="match status" value="1"/>
</dbReference>
<dbReference type="RefSeq" id="WP_190240489.1">
    <property type="nucleotide sequence ID" value="NZ_QFGA01000002.1"/>
</dbReference>
<proteinExistence type="predicted"/>
<dbReference type="InterPro" id="IPR037233">
    <property type="entry name" value="CcmK-like_sf"/>
</dbReference>
<comment type="caution">
    <text evidence="4">The sequence shown here is derived from an EMBL/GenBank/DDBJ whole genome shotgun (WGS) entry which is preliminary data.</text>
</comment>
<evidence type="ECO:0000256" key="2">
    <source>
        <dbReference type="ARBA" id="ARBA00024446"/>
    </source>
</evidence>
<organism evidence="4 5">
    <name type="scientific">Pelotomaculum schinkii</name>
    <dbReference type="NCBI Taxonomy" id="78350"/>
    <lineage>
        <taxon>Bacteria</taxon>
        <taxon>Bacillati</taxon>
        <taxon>Bacillota</taxon>
        <taxon>Clostridia</taxon>
        <taxon>Eubacteriales</taxon>
        <taxon>Desulfotomaculaceae</taxon>
        <taxon>Pelotomaculum</taxon>
    </lineage>
</organism>
<dbReference type="GO" id="GO:0031469">
    <property type="term" value="C:bacterial microcompartment"/>
    <property type="evidence" value="ECO:0007669"/>
    <property type="project" value="UniProtKB-SubCell"/>
</dbReference>
<sequence length="106" mass="11547">MTAARIILAPGAAVIEMLCRRIHHEAKAKLEAHHFDAVGLIQTNIPNLYYYADIGQKAGNVLPIEINGNCPQHFSTLAFFGDTAAVSAAMQAVKNIEINNERSKNC</sequence>
<dbReference type="Proteomes" id="UP000298324">
    <property type="component" value="Unassembled WGS sequence"/>
</dbReference>
<dbReference type="Pfam" id="PF00936">
    <property type="entry name" value="BMC"/>
    <property type="match status" value="1"/>
</dbReference>
<keyword evidence="5" id="KW-1185">Reference proteome</keyword>
<gene>
    <name evidence="4" type="ORF">Psch_02471</name>
</gene>
<dbReference type="SUPFAM" id="SSF143414">
    <property type="entry name" value="CcmK-like"/>
    <property type="match status" value="1"/>
</dbReference>
<dbReference type="Gene3D" id="3.30.70.1710">
    <property type="match status" value="1"/>
</dbReference>
<keyword evidence="2" id="KW-1283">Bacterial microcompartment</keyword>
<evidence type="ECO:0000313" key="5">
    <source>
        <dbReference type="Proteomes" id="UP000298324"/>
    </source>
</evidence>
<comment type="subcellular location">
    <subcellularLocation>
        <location evidence="1">Bacterial microcompartment</location>
    </subcellularLocation>
</comment>
<accession>A0A4Y7R9V5</accession>
<name>A0A4Y7R9V5_9FIRM</name>
<feature type="domain" description="Bacterial microcompartment" evidence="3">
    <location>
        <begin position="36"/>
        <end position="103"/>
    </location>
</feature>
<dbReference type="AlphaFoldDB" id="A0A4Y7R9V5"/>
<reference evidence="4 5" key="1">
    <citation type="journal article" date="2018" name="Environ. Microbiol.">
        <title>Novel energy conservation strategies and behaviour of Pelotomaculum schinkii driving syntrophic propionate catabolism.</title>
        <authorList>
            <person name="Hidalgo-Ahumada C.A.P."/>
            <person name="Nobu M.K."/>
            <person name="Narihiro T."/>
            <person name="Tamaki H."/>
            <person name="Liu W.T."/>
            <person name="Kamagata Y."/>
            <person name="Stams A.J.M."/>
            <person name="Imachi H."/>
            <person name="Sousa D.Z."/>
        </authorList>
    </citation>
    <scope>NUCLEOTIDE SEQUENCE [LARGE SCALE GENOMIC DNA]</scope>
    <source>
        <strain evidence="4 5">HH</strain>
    </source>
</reference>
<evidence type="ECO:0000259" key="3">
    <source>
        <dbReference type="SMART" id="SM00877"/>
    </source>
</evidence>